<sequence>MAEIVTLTLNPAVDVWTAVDRIVDTHKLRCEPTRCYPGGGGINVARVIRRLDGQQARCRALYLAGGAAGIRLEQMLSNERIPNRRLRIAGETRENFSVMERATGREFRFVLPGPYVSEEEWQAAQMVLDSIKAAPGESGMPDYWVMSGSLPPGLPPQAYAELARSARLRGMRVVLDTSGTALSLALDAGVYLVKPSLSELASLMGTPLSEESDWTKAARQIVHDGRAQIVALTLGARGALLVSSEETIRLQALSVPVAGATGAGDSFLAGLLVALRRGDPLRDAACLAQAAASATLLSSGTALCDPSEVARLCADTRRVV</sequence>
<dbReference type="CDD" id="cd01164">
    <property type="entry name" value="FruK_PfkB_like"/>
    <property type="match status" value="1"/>
</dbReference>
<dbReference type="SUPFAM" id="SSF53613">
    <property type="entry name" value="Ribokinase-like"/>
    <property type="match status" value="1"/>
</dbReference>
<dbReference type="PANTHER" id="PTHR46566:SF2">
    <property type="entry name" value="ATP-DEPENDENT 6-PHOSPHOFRUCTOKINASE ISOZYME 2"/>
    <property type="match status" value="1"/>
</dbReference>
<keyword evidence="4 8" id="KW-0418">Kinase</keyword>
<organism evidence="8 9">
    <name type="scientific">Paraburkholderia bannensis</name>
    <dbReference type="NCBI Taxonomy" id="765414"/>
    <lineage>
        <taxon>Bacteria</taxon>
        <taxon>Pseudomonadati</taxon>
        <taxon>Pseudomonadota</taxon>
        <taxon>Betaproteobacteria</taxon>
        <taxon>Burkholderiales</taxon>
        <taxon>Burkholderiaceae</taxon>
        <taxon>Paraburkholderia</taxon>
    </lineage>
</organism>
<dbReference type="InterPro" id="IPR029056">
    <property type="entry name" value="Ribokinase-like"/>
</dbReference>
<evidence type="ECO:0000259" key="7">
    <source>
        <dbReference type="Pfam" id="PF00294"/>
    </source>
</evidence>
<keyword evidence="3" id="KW-0547">Nucleotide-binding</keyword>
<evidence type="ECO:0000313" key="8">
    <source>
        <dbReference type="EMBL" id="MBB6106909.1"/>
    </source>
</evidence>
<dbReference type="GO" id="GO:0003872">
    <property type="term" value="F:6-phosphofructokinase activity"/>
    <property type="evidence" value="ECO:0007669"/>
    <property type="project" value="TreeGrafter"/>
</dbReference>
<dbReference type="Proteomes" id="UP000571554">
    <property type="component" value="Unassembled WGS sequence"/>
</dbReference>
<gene>
    <name evidence="8" type="ORF">F4827_006788</name>
</gene>
<dbReference type="GO" id="GO:0005524">
    <property type="term" value="F:ATP binding"/>
    <property type="evidence" value="ECO:0007669"/>
    <property type="project" value="UniProtKB-KW"/>
</dbReference>
<comment type="caution">
    <text evidence="8">The sequence shown here is derived from an EMBL/GenBank/DDBJ whole genome shotgun (WGS) entry which is preliminary data.</text>
</comment>
<keyword evidence="9" id="KW-1185">Reference proteome</keyword>
<evidence type="ECO:0000256" key="3">
    <source>
        <dbReference type="ARBA" id="ARBA00022741"/>
    </source>
</evidence>
<evidence type="ECO:0000256" key="4">
    <source>
        <dbReference type="ARBA" id="ARBA00022777"/>
    </source>
</evidence>
<reference evidence="8 9" key="1">
    <citation type="submission" date="2020-08" db="EMBL/GenBank/DDBJ databases">
        <title>Above-ground endophytic microbial communities from plants in different locations in the United States.</title>
        <authorList>
            <person name="Frank C."/>
        </authorList>
    </citation>
    <scope>NUCLEOTIDE SEQUENCE [LARGE SCALE GENOMIC DNA]</scope>
    <source>
        <strain evidence="8 9">WP4_2_2</strain>
    </source>
</reference>
<evidence type="ECO:0000256" key="5">
    <source>
        <dbReference type="ARBA" id="ARBA00022840"/>
    </source>
</evidence>
<evidence type="ECO:0000313" key="9">
    <source>
        <dbReference type="Proteomes" id="UP000571554"/>
    </source>
</evidence>
<proteinExistence type="inferred from homology"/>
<evidence type="ECO:0000256" key="6">
    <source>
        <dbReference type="PIRNR" id="PIRNR000535"/>
    </source>
</evidence>
<name>A0A7W9U4L8_9BURK</name>
<comment type="similarity">
    <text evidence="1 6">Belongs to the carbohydrate kinase PfkB family.</text>
</comment>
<dbReference type="AlphaFoldDB" id="A0A7W9U4L8"/>
<dbReference type="InterPro" id="IPR011611">
    <property type="entry name" value="PfkB_dom"/>
</dbReference>
<dbReference type="InterPro" id="IPR017583">
    <property type="entry name" value="Tagatose/fructose_Pkinase"/>
</dbReference>
<protein>
    <recommendedName>
        <fullName evidence="6">Phosphofructokinase</fullName>
    </recommendedName>
</protein>
<dbReference type="NCBIfam" id="TIGR03168">
    <property type="entry name" value="1-PFK"/>
    <property type="match status" value="1"/>
</dbReference>
<accession>A0A7W9U4L8</accession>
<dbReference type="Gene3D" id="3.40.1190.20">
    <property type="match status" value="1"/>
</dbReference>
<dbReference type="GO" id="GO:0005829">
    <property type="term" value="C:cytosol"/>
    <property type="evidence" value="ECO:0007669"/>
    <property type="project" value="TreeGrafter"/>
</dbReference>
<dbReference type="RefSeq" id="WP_183732937.1">
    <property type="nucleotide sequence ID" value="NZ_JACHBW010000034.1"/>
</dbReference>
<dbReference type="PANTHER" id="PTHR46566">
    <property type="entry name" value="1-PHOSPHOFRUCTOKINASE-RELATED"/>
    <property type="match status" value="1"/>
</dbReference>
<evidence type="ECO:0000256" key="1">
    <source>
        <dbReference type="ARBA" id="ARBA00010688"/>
    </source>
</evidence>
<dbReference type="PIRSF" id="PIRSF000535">
    <property type="entry name" value="1PFK/6PFK/LacC"/>
    <property type="match status" value="1"/>
</dbReference>
<feature type="domain" description="Carbohydrate kinase PfkB" evidence="7">
    <location>
        <begin position="14"/>
        <end position="306"/>
    </location>
</feature>
<evidence type="ECO:0000256" key="2">
    <source>
        <dbReference type="ARBA" id="ARBA00022679"/>
    </source>
</evidence>
<dbReference type="EMBL" id="JACHBW010000034">
    <property type="protein sequence ID" value="MBB6106909.1"/>
    <property type="molecule type" value="Genomic_DNA"/>
</dbReference>
<keyword evidence="5" id="KW-0067">ATP-binding</keyword>
<keyword evidence="2 6" id="KW-0808">Transferase</keyword>
<dbReference type="Pfam" id="PF00294">
    <property type="entry name" value="PfkB"/>
    <property type="match status" value="1"/>
</dbReference>